<protein>
    <submittedName>
        <fullName evidence="2">Nucleotidyltransferase domain-containing protein</fullName>
    </submittedName>
</protein>
<gene>
    <name evidence="2" type="ORF">F0L68_02455</name>
</gene>
<comment type="caution">
    <text evidence="2">The sequence shown here is derived from an EMBL/GenBank/DDBJ whole genome shotgun (WGS) entry which is preliminary data.</text>
</comment>
<dbReference type="GO" id="GO:0016740">
    <property type="term" value="F:transferase activity"/>
    <property type="evidence" value="ECO:0007669"/>
    <property type="project" value="UniProtKB-KW"/>
</dbReference>
<dbReference type="AlphaFoldDB" id="A0A5B2XSE5"/>
<evidence type="ECO:0000313" key="3">
    <source>
        <dbReference type="Proteomes" id="UP000323454"/>
    </source>
</evidence>
<evidence type="ECO:0000259" key="1">
    <source>
        <dbReference type="Pfam" id="PF18765"/>
    </source>
</evidence>
<reference evidence="2 3" key="2">
    <citation type="submission" date="2019-09" db="EMBL/GenBank/DDBJ databases">
        <authorList>
            <person name="Jin C."/>
        </authorList>
    </citation>
    <scope>NUCLEOTIDE SEQUENCE [LARGE SCALE GENOMIC DNA]</scope>
    <source>
        <strain evidence="2 3">AN110305</strain>
    </source>
</reference>
<dbReference type="EMBL" id="VUOB01000002">
    <property type="protein sequence ID" value="KAA2266617.1"/>
    <property type="molecule type" value="Genomic_DNA"/>
</dbReference>
<dbReference type="Proteomes" id="UP000323454">
    <property type="component" value="Unassembled WGS sequence"/>
</dbReference>
<dbReference type="Gene3D" id="3.30.460.10">
    <property type="entry name" value="Beta Polymerase, domain 2"/>
    <property type="match status" value="1"/>
</dbReference>
<name>A0A5B2XSE5_9PSEU</name>
<dbReference type="InterPro" id="IPR041633">
    <property type="entry name" value="Polbeta"/>
</dbReference>
<proteinExistence type="predicted"/>
<dbReference type="Pfam" id="PF18765">
    <property type="entry name" value="Polbeta"/>
    <property type="match status" value="1"/>
</dbReference>
<dbReference type="CDD" id="cd05403">
    <property type="entry name" value="NT_KNTase_like"/>
    <property type="match status" value="1"/>
</dbReference>
<dbReference type="SUPFAM" id="SSF81301">
    <property type="entry name" value="Nucleotidyltransferase"/>
    <property type="match status" value="1"/>
</dbReference>
<sequence length="152" mass="16892">MNAHWFDSTATSTGRRREVEELLQRVAQWAEKRKDVVGVLLVGSWARQAAREDSDVDLLLLTEEPRRYDAASLAEELSLGAFVVNRTWGPVTEWRFVTGSGLEIEVCVGTPSWADTSPVDPGTRRVVCDGVRPVYDRNELFAALVAACAQDQ</sequence>
<dbReference type="RefSeq" id="WP_149847724.1">
    <property type="nucleotide sequence ID" value="NZ_VUOB01000002.1"/>
</dbReference>
<accession>A0A5B2XSE5</accession>
<keyword evidence="2" id="KW-0808">Transferase</keyword>
<feature type="domain" description="Polymerase beta nucleotidyltransferase" evidence="1">
    <location>
        <begin position="26"/>
        <end position="78"/>
    </location>
</feature>
<dbReference type="OrthoDB" id="4212332at2"/>
<keyword evidence="3" id="KW-1185">Reference proteome</keyword>
<reference evidence="2 3" key="1">
    <citation type="submission" date="2019-09" db="EMBL/GenBank/DDBJ databases">
        <title>Goodfellowia gen. nov., a new genus of the Pseudonocardineae related to Actinoalloteichus, containing Goodfellowia coeruleoviolacea gen. nov., comb. nov. gen. nov., comb. nov.</title>
        <authorList>
            <person name="Labeda D."/>
        </authorList>
    </citation>
    <scope>NUCLEOTIDE SEQUENCE [LARGE SCALE GENOMIC DNA]</scope>
    <source>
        <strain evidence="2 3">AN110305</strain>
    </source>
</reference>
<evidence type="ECO:0000313" key="2">
    <source>
        <dbReference type="EMBL" id="KAA2266617.1"/>
    </source>
</evidence>
<organism evidence="2 3">
    <name type="scientific">Solihabitans fulvus</name>
    <dbReference type="NCBI Taxonomy" id="1892852"/>
    <lineage>
        <taxon>Bacteria</taxon>
        <taxon>Bacillati</taxon>
        <taxon>Actinomycetota</taxon>
        <taxon>Actinomycetes</taxon>
        <taxon>Pseudonocardiales</taxon>
        <taxon>Pseudonocardiaceae</taxon>
        <taxon>Solihabitans</taxon>
    </lineage>
</organism>
<dbReference type="InterPro" id="IPR043519">
    <property type="entry name" value="NT_sf"/>
</dbReference>